<evidence type="ECO:0000313" key="3">
    <source>
        <dbReference type="Proteomes" id="UP001500218"/>
    </source>
</evidence>
<keyword evidence="2" id="KW-0378">Hydrolase</keyword>
<dbReference type="Gene3D" id="3.60.110.10">
    <property type="entry name" value="Carbon-nitrogen hydrolase"/>
    <property type="match status" value="1"/>
</dbReference>
<feature type="domain" description="CN hydrolase" evidence="1">
    <location>
        <begin position="5"/>
        <end position="230"/>
    </location>
</feature>
<dbReference type="SUPFAM" id="SSF56317">
    <property type="entry name" value="Carbon-nitrogen hydrolase"/>
    <property type="match status" value="1"/>
</dbReference>
<reference evidence="2 3" key="1">
    <citation type="journal article" date="2019" name="Int. J. Syst. Evol. Microbiol.">
        <title>The Global Catalogue of Microorganisms (GCM) 10K type strain sequencing project: providing services to taxonomists for standard genome sequencing and annotation.</title>
        <authorList>
            <consortium name="The Broad Institute Genomics Platform"/>
            <consortium name="The Broad Institute Genome Sequencing Center for Infectious Disease"/>
            <person name="Wu L."/>
            <person name="Ma J."/>
        </authorList>
    </citation>
    <scope>NUCLEOTIDE SEQUENCE [LARGE SCALE GENOMIC DNA]</scope>
    <source>
        <strain evidence="2 3">JCM 13250</strain>
    </source>
</reference>
<dbReference type="Proteomes" id="UP001500218">
    <property type="component" value="Unassembled WGS sequence"/>
</dbReference>
<dbReference type="RefSeq" id="WP_344127506.1">
    <property type="nucleotide sequence ID" value="NZ_BAAALT010000034.1"/>
</dbReference>
<dbReference type="Pfam" id="PF00795">
    <property type="entry name" value="CN_hydrolase"/>
    <property type="match status" value="1"/>
</dbReference>
<dbReference type="GO" id="GO:0016787">
    <property type="term" value="F:hydrolase activity"/>
    <property type="evidence" value="ECO:0007669"/>
    <property type="project" value="UniProtKB-KW"/>
</dbReference>
<comment type="caution">
    <text evidence="2">The sequence shown here is derived from an EMBL/GenBank/DDBJ whole genome shotgun (WGS) entry which is preliminary data.</text>
</comment>
<dbReference type="EMBL" id="BAAALT010000034">
    <property type="protein sequence ID" value="GAA1793317.1"/>
    <property type="molecule type" value="Genomic_DNA"/>
</dbReference>
<dbReference type="InterPro" id="IPR003010">
    <property type="entry name" value="C-N_Hydrolase"/>
</dbReference>
<proteinExistence type="predicted"/>
<evidence type="ECO:0000313" key="2">
    <source>
        <dbReference type="EMBL" id="GAA1793317.1"/>
    </source>
</evidence>
<protein>
    <submittedName>
        <fullName evidence="2">Carbon-nitrogen hydrolase family protein</fullName>
    </submittedName>
</protein>
<name>A0ABN2LM10_9ACTN</name>
<dbReference type="InterPro" id="IPR036526">
    <property type="entry name" value="C-N_Hydrolase_sf"/>
</dbReference>
<organism evidence="2 3">
    <name type="scientific">Luedemannella flava</name>
    <dbReference type="NCBI Taxonomy" id="349316"/>
    <lineage>
        <taxon>Bacteria</taxon>
        <taxon>Bacillati</taxon>
        <taxon>Actinomycetota</taxon>
        <taxon>Actinomycetes</taxon>
        <taxon>Micromonosporales</taxon>
        <taxon>Micromonosporaceae</taxon>
        <taxon>Luedemannella</taxon>
    </lineage>
</organism>
<sequence>MRAPLMIAVAQPVTVAHDVAGNAGRHADAVRAANARVVVFPELSLTGYELAADSIAPDDPSLAPIVDSCAATGSLALVGAPIDGPHIAFLAVDGAGVTVAYRKLWLGDEEARRFVPGPAPVAIEVDSWRLGLGICKDTGVAQHAKDTAALGIDAYVAGVVKHDHEADVLEERAARIAAEHGVWVAIASCAGPTGGGFDRTAGGSSIRTPAGVVVARAGIEPGDLVTGALS</sequence>
<evidence type="ECO:0000259" key="1">
    <source>
        <dbReference type="PROSITE" id="PS50263"/>
    </source>
</evidence>
<gene>
    <name evidence="2" type="ORF">GCM10009682_13990</name>
</gene>
<dbReference type="PROSITE" id="PS50263">
    <property type="entry name" value="CN_HYDROLASE"/>
    <property type="match status" value="1"/>
</dbReference>
<accession>A0ABN2LM10</accession>
<keyword evidence="3" id="KW-1185">Reference proteome</keyword>
<dbReference type="CDD" id="cd07197">
    <property type="entry name" value="nitrilase"/>
    <property type="match status" value="1"/>
</dbReference>